<protein>
    <recommendedName>
        <fullName evidence="3">Lipoprotein</fullName>
    </recommendedName>
</protein>
<name>A0A9D1TVQ0_9GAMM</name>
<reference evidence="1" key="1">
    <citation type="journal article" date="2021" name="PeerJ">
        <title>Extensive microbial diversity within the chicken gut microbiome revealed by metagenomics and culture.</title>
        <authorList>
            <person name="Gilroy R."/>
            <person name="Ravi A."/>
            <person name="Getino M."/>
            <person name="Pursley I."/>
            <person name="Horton D.L."/>
            <person name="Alikhan N.F."/>
            <person name="Baker D."/>
            <person name="Gharbi K."/>
            <person name="Hall N."/>
            <person name="Watson M."/>
            <person name="Adriaenssens E.M."/>
            <person name="Foster-Nyarko E."/>
            <person name="Jarju S."/>
            <person name="Secka A."/>
            <person name="Antonio M."/>
            <person name="Oren A."/>
            <person name="Chaudhuri R.R."/>
            <person name="La Ragione R."/>
            <person name="Hildebrand F."/>
            <person name="Pallen M.J."/>
        </authorList>
    </citation>
    <scope>NUCLEOTIDE SEQUENCE</scope>
    <source>
        <strain evidence="1">CHK160-9182</strain>
    </source>
</reference>
<evidence type="ECO:0000313" key="2">
    <source>
        <dbReference type="Proteomes" id="UP000823934"/>
    </source>
</evidence>
<dbReference type="AlphaFoldDB" id="A0A9D1TVQ0"/>
<dbReference type="Proteomes" id="UP000823934">
    <property type="component" value="Unassembled WGS sequence"/>
</dbReference>
<organism evidence="1 2">
    <name type="scientific">Candidatus Ignatzschineria merdigallinarum</name>
    <dbReference type="NCBI Taxonomy" id="2838621"/>
    <lineage>
        <taxon>Bacteria</taxon>
        <taxon>Pseudomonadati</taxon>
        <taxon>Pseudomonadota</taxon>
        <taxon>Gammaproteobacteria</taxon>
        <taxon>Cardiobacteriales</taxon>
        <taxon>Ignatzschineriaceae</taxon>
        <taxon>Ignatzschineria</taxon>
    </lineage>
</organism>
<evidence type="ECO:0000313" key="1">
    <source>
        <dbReference type="EMBL" id="HIW07339.1"/>
    </source>
</evidence>
<dbReference type="EMBL" id="DXHP01000189">
    <property type="protein sequence ID" value="HIW07339.1"/>
    <property type="molecule type" value="Genomic_DNA"/>
</dbReference>
<accession>A0A9D1TVQ0</accession>
<evidence type="ECO:0008006" key="3">
    <source>
        <dbReference type="Google" id="ProtNLM"/>
    </source>
</evidence>
<dbReference type="PROSITE" id="PS51257">
    <property type="entry name" value="PROKAR_LIPOPROTEIN"/>
    <property type="match status" value="1"/>
</dbReference>
<gene>
    <name evidence="1" type="ORF">H9889_08475</name>
</gene>
<sequence>MKKSLLIGALGAIIIAGCSSAPKSVSYADYKQENRHDTELVSDKHIDRYAACVREGLRQYQPTESKLSGNGIRLTKDNHFVVEIYKAIDSTYARADSEDQKIIAVLDRCK</sequence>
<proteinExistence type="predicted"/>
<reference evidence="1" key="2">
    <citation type="submission" date="2021-04" db="EMBL/GenBank/DDBJ databases">
        <authorList>
            <person name="Gilroy R."/>
        </authorList>
    </citation>
    <scope>NUCLEOTIDE SEQUENCE</scope>
    <source>
        <strain evidence="1">CHK160-9182</strain>
    </source>
</reference>
<comment type="caution">
    <text evidence="1">The sequence shown here is derived from an EMBL/GenBank/DDBJ whole genome shotgun (WGS) entry which is preliminary data.</text>
</comment>